<dbReference type="OrthoDB" id="1451750at2"/>
<sequence>MRTLIFIGFIFLSQACSQEPKIVITKEHIVNKYWDDDRNNSILIEKMMLKKDSVLDIFSSDFRSEIPNHWNIINKLEVDSTSYFGYSGLNIKKDKKKLNSPIFFNKNNGFEWYSANGNKTIIGNLETNTWYKFSNLTTSAYYVYIYVDKEGKTHRFNVNMSNY</sequence>
<dbReference type="EMBL" id="MQVX01000001">
    <property type="protein sequence ID" value="PQJ16575.1"/>
    <property type="molecule type" value="Genomic_DNA"/>
</dbReference>
<keyword evidence="2" id="KW-1185">Reference proteome</keyword>
<protein>
    <submittedName>
        <fullName evidence="1">Uncharacterized protein</fullName>
    </submittedName>
</protein>
<comment type="caution">
    <text evidence="1">The sequence shown here is derived from an EMBL/GenBank/DDBJ whole genome shotgun (WGS) entry which is preliminary data.</text>
</comment>
<dbReference type="AlphaFoldDB" id="A0A2S7TAL9"/>
<dbReference type="RefSeq" id="WP_105002243.1">
    <property type="nucleotide sequence ID" value="NZ_MQVX01000001.1"/>
</dbReference>
<organism evidence="1 2">
    <name type="scientific">Aureicoccus marinus</name>
    <dbReference type="NCBI Taxonomy" id="754435"/>
    <lineage>
        <taxon>Bacteria</taxon>
        <taxon>Pseudomonadati</taxon>
        <taxon>Bacteroidota</taxon>
        <taxon>Flavobacteriia</taxon>
        <taxon>Flavobacteriales</taxon>
        <taxon>Flavobacteriaceae</taxon>
        <taxon>Aureicoccus</taxon>
    </lineage>
</organism>
<gene>
    <name evidence="1" type="ORF">BST99_13355</name>
</gene>
<evidence type="ECO:0000313" key="2">
    <source>
        <dbReference type="Proteomes" id="UP000239366"/>
    </source>
</evidence>
<name>A0A2S7TAL9_9FLAO</name>
<evidence type="ECO:0000313" key="1">
    <source>
        <dbReference type="EMBL" id="PQJ16575.1"/>
    </source>
</evidence>
<accession>A0A2S7TAL9</accession>
<dbReference type="PROSITE" id="PS51257">
    <property type="entry name" value="PROKAR_LIPOPROTEIN"/>
    <property type="match status" value="1"/>
</dbReference>
<reference evidence="2" key="1">
    <citation type="submission" date="2016-11" db="EMBL/GenBank/DDBJ databases">
        <title>Trade-off between light-utilization and light-protection in marine flavobacteria.</title>
        <authorList>
            <person name="Kumagai Y."/>
            <person name="Yoshizawa S."/>
            <person name="Kogure K."/>
        </authorList>
    </citation>
    <scope>NUCLEOTIDE SEQUENCE [LARGE SCALE GENOMIC DNA]</scope>
    <source>
        <strain evidence="2">SG-18</strain>
    </source>
</reference>
<proteinExistence type="predicted"/>
<dbReference type="Proteomes" id="UP000239366">
    <property type="component" value="Unassembled WGS sequence"/>
</dbReference>